<evidence type="ECO:0000313" key="2">
    <source>
        <dbReference type="EMBL" id="KAK2906516.1"/>
    </source>
</evidence>
<comment type="caution">
    <text evidence="2">The sequence shown here is derived from an EMBL/GenBank/DDBJ whole genome shotgun (WGS) entry which is preliminary data.</text>
</comment>
<dbReference type="EMBL" id="JAUYZG010000005">
    <property type="protein sequence ID" value="KAK2906516.1"/>
    <property type="molecule type" value="Genomic_DNA"/>
</dbReference>
<organism evidence="2 3">
    <name type="scientific">Cirrhinus molitorella</name>
    <name type="common">mud carp</name>
    <dbReference type="NCBI Taxonomy" id="172907"/>
    <lineage>
        <taxon>Eukaryota</taxon>
        <taxon>Metazoa</taxon>
        <taxon>Chordata</taxon>
        <taxon>Craniata</taxon>
        <taxon>Vertebrata</taxon>
        <taxon>Euteleostomi</taxon>
        <taxon>Actinopterygii</taxon>
        <taxon>Neopterygii</taxon>
        <taxon>Teleostei</taxon>
        <taxon>Ostariophysi</taxon>
        <taxon>Cypriniformes</taxon>
        <taxon>Cyprinidae</taxon>
        <taxon>Labeoninae</taxon>
        <taxon>Labeonini</taxon>
        <taxon>Cirrhinus</taxon>
    </lineage>
</organism>
<evidence type="ECO:0000256" key="1">
    <source>
        <dbReference type="SAM" id="MobiDB-lite"/>
    </source>
</evidence>
<reference evidence="2" key="1">
    <citation type="submission" date="2023-08" db="EMBL/GenBank/DDBJ databases">
        <title>Chromosome-level Genome Assembly of mud carp (Cirrhinus molitorella).</title>
        <authorList>
            <person name="Liu H."/>
        </authorList>
    </citation>
    <scope>NUCLEOTIDE SEQUENCE</scope>
    <source>
        <strain evidence="2">Prfri</strain>
        <tissue evidence="2">Muscle</tissue>
    </source>
</reference>
<protein>
    <submittedName>
        <fullName evidence="2">Uncharacterized protein</fullName>
    </submittedName>
</protein>
<accession>A0AA88Q0G7</accession>
<dbReference type="Proteomes" id="UP001187343">
    <property type="component" value="Unassembled WGS sequence"/>
</dbReference>
<evidence type="ECO:0000313" key="3">
    <source>
        <dbReference type="Proteomes" id="UP001187343"/>
    </source>
</evidence>
<feature type="region of interest" description="Disordered" evidence="1">
    <location>
        <begin position="52"/>
        <end position="78"/>
    </location>
</feature>
<proteinExistence type="predicted"/>
<feature type="compositionally biased region" description="Polar residues" evidence="1">
    <location>
        <begin position="61"/>
        <end position="78"/>
    </location>
</feature>
<sequence length="78" mass="8666">MRDTGMRAPAPRRAPCRPHAGDVIACFSQPEIAVESRRSRLDATLVSHEGKRVPPGFRIETPNNTHQTALRHTTHTVT</sequence>
<gene>
    <name evidence="2" type="ORF">Q8A67_005501</name>
</gene>
<name>A0AA88Q0G7_9TELE</name>
<dbReference type="AlphaFoldDB" id="A0AA88Q0G7"/>
<keyword evidence="3" id="KW-1185">Reference proteome</keyword>